<dbReference type="PANTHER" id="PTHR11786:SF3">
    <property type="entry name" value="ARYLAMINE N-ACETYLTRANSFERASE"/>
    <property type="match status" value="1"/>
</dbReference>
<keyword evidence="4 5" id="KW-0012">Acyltransferase</keyword>
<dbReference type="InterPro" id="IPR001447">
    <property type="entry name" value="Arylamine_N-AcTrfase"/>
</dbReference>
<dbReference type="STRING" id="94237.ENSMMOP00000004620"/>
<dbReference type="OMA" id="EMCQYHQ"/>
<dbReference type="InterPro" id="IPR053710">
    <property type="entry name" value="Arylamine_NAT_domain_sf"/>
</dbReference>
<reference evidence="6" key="1">
    <citation type="submission" date="2025-08" db="UniProtKB">
        <authorList>
            <consortium name="Ensembl"/>
        </authorList>
    </citation>
    <scope>IDENTIFICATION</scope>
</reference>
<name>A0A3Q4AK92_MOLML</name>
<evidence type="ECO:0000256" key="4">
    <source>
        <dbReference type="ARBA" id="ARBA00023315"/>
    </source>
</evidence>
<evidence type="ECO:0000256" key="5">
    <source>
        <dbReference type="RuleBase" id="RU003452"/>
    </source>
</evidence>
<evidence type="ECO:0000313" key="7">
    <source>
        <dbReference type="Proteomes" id="UP000261620"/>
    </source>
</evidence>
<evidence type="ECO:0000313" key="6">
    <source>
        <dbReference type="Ensembl" id="ENSMMOP00000004620.1"/>
    </source>
</evidence>
<keyword evidence="7" id="KW-1185">Reference proteome</keyword>
<dbReference type="Ensembl" id="ENSMMOT00000004704.1">
    <property type="protein sequence ID" value="ENSMMOP00000004620.1"/>
    <property type="gene ID" value="ENSMMOG00000003682.1"/>
</dbReference>
<evidence type="ECO:0000256" key="1">
    <source>
        <dbReference type="ARBA" id="ARBA00006547"/>
    </source>
</evidence>
<organism evidence="6 7">
    <name type="scientific">Mola mola</name>
    <name type="common">Ocean sunfish</name>
    <name type="synonym">Tetraodon mola</name>
    <dbReference type="NCBI Taxonomy" id="94237"/>
    <lineage>
        <taxon>Eukaryota</taxon>
        <taxon>Metazoa</taxon>
        <taxon>Chordata</taxon>
        <taxon>Craniata</taxon>
        <taxon>Vertebrata</taxon>
        <taxon>Euteleostomi</taxon>
        <taxon>Actinopterygii</taxon>
        <taxon>Neopterygii</taxon>
        <taxon>Teleostei</taxon>
        <taxon>Neoteleostei</taxon>
        <taxon>Acanthomorphata</taxon>
        <taxon>Eupercaria</taxon>
        <taxon>Tetraodontiformes</taxon>
        <taxon>Molidae</taxon>
        <taxon>Mola</taxon>
    </lineage>
</organism>
<dbReference type="SUPFAM" id="SSF54001">
    <property type="entry name" value="Cysteine proteinases"/>
    <property type="match status" value="1"/>
</dbReference>
<reference evidence="6" key="2">
    <citation type="submission" date="2025-09" db="UniProtKB">
        <authorList>
            <consortium name="Ensembl"/>
        </authorList>
    </citation>
    <scope>IDENTIFICATION</scope>
</reference>
<dbReference type="PANTHER" id="PTHR11786">
    <property type="entry name" value="N-HYDROXYARYLAMINE O-ACETYLTRANSFERASE"/>
    <property type="match status" value="1"/>
</dbReference>
<sequence length="280" mass="31580">MDVQAYLSRIGYTGPLSPNLDLLRSLHTQHLLSVPFENLTTHSGGQVQLELPLLYDKIVNRRRGGFCYENNGLFSWLLTELGFQVTHLSAQVKNAHTGRYGPPFDHLTLMVSLGGQRWLCDVGFGFGGFSTPISLEASGPQEQGHRVYRIRGAAGMLILEWQRENRGPEGDWVELYKFTLEPRRLEDFTERCQYHQTSPHSLFFCKSLCTLLKPDGRVTYTGHRLTTTTFPTEGQGGVMKTTRELKDEELPGILAEIFGVVLTSPLIPKDEEIIPPPVMY</sequence>
<dbReference type="EC" id="2.3.1.5" evidence="2"/>
<dbReference type="Proteomes" id="UP000261620">
    <property type="component" value="Unplaced"/>
</dbReference>
<keyword evidence="3 5" id="KW-0808">Transferase</keyword>
<dbReference type="Gene3D" id="3.30.2140.20">
    <property type="match status" value="1"/>
</dbReference>
<dbReference type="PRINTS" id="PR01543">
    <property type="entry name" value="ANATRNSFRASE"/>
</dbReference>
<dbReference type="GO" id="GO:0004060">
    <property type="term" value="F:arylamine N-acetyltransferase activity"/>
    <property type="evidence" value="ECO:0007669"/>
    <property type="project" value="UniProtKB-EC"/>
</dbReference>
<dbReference type="AlphaFoldDB" id="A0A3Q4AK92"/>
<evidence type="ECO:0000256" key="3">
    <source>
        <dbReference type="ARBA" id="ARBA00022679"/>
    </source>
</evidence>
<accession>A0A3Q4AK92</accession>
<dbReference type="Pfam" id="PF00797">
    <property type="entry name" value="Acetyltransf_2"/>
    <property type="match status" value="1"/>
</dbReference>
<protein>
    <recommendedName>
        <fullName evidence="2">arylamine N-acetyltransferase</fullName>
        <ecNumber evidence="2">2.3.1.5</ecNumber>
    </recommendedName>
</protein>
<proteinExistence type="inferred from homology"/>
<dbReference type="InterPro" id="IPR038765">
    <property type="entry name" value="Papain-like_cys_pep_sf"/>
</dbReference>
<dbReference type="FunFam" id="3.30.2140.20:FF:000001">
    <property type="entry name" value="Arylamine N-acetyltransferase 1"/>
    <property type="match status" value="1"/>
</dbReference>
<evidence type="ECO:0000256" key="2">
    <source>
        <dbReference type="ARBA" id="ARBA00012701"/>
    </source>
</evidence>
<comment type="similarity">
    <text evidence="1 5">Belongs to the arylamine N-acetyltransferase family.</text>
</comment>